<dbReference type="RefSeq" id="WP_184341203.1">
    <property type="nucleotide sequence ID" value="NZ_JACHIG010000007.1"/>
</dbReference>
<dbReference type="PANTHER" id="PTHR35271:SF1">
    <property type="entry name" value="ABC TRANSPORTER, SUBSTRATE-BINDING LIPOPROTEIN"/>
    <property type="match status" value="1"/>
</dbReference>
<dbReference type="PANTHER" id="PTHR35271">
    <property type="entry name" value="ABC TRANSPORTER, SUBSTRATE-BINDING LIPOPROTEIN-RELATED"/>
    <property type="match status" value="1"/>
</dbReference>
<evidence type="ECO:0000313" key="2">
    <source>
        <dbReference type="Proteomes" id="UP000590740"/>
    </source>
</evidence>
<name>A0A7W7YD66_9BACT</name>
<dbReference type="CDD" id="cd06325">
    <property type="entry name" value="PBP1_ABC_unchar_transporter"/>
    <property type="match status" value="2"/>
</dbReference>
<proteinExistence type="predicted"/>
<dbReference type="InterPro" id="IPR028082">
    <property type="entry name" value="Peripla_BP_I"/>
</dbReference>
<organism evidence="1 2">
    <name type="scientific">Prosthecobacter vanneervenii</name>
    <dbReference type="NCBI Taxonomy" id="48466"/>
    <lineage>
        <taxon>Bacteria</taxon>
        <taxon>Pseudomonadati</taxon>
        <taxon>Verrucomicrobiota</taxon>
        <taxon>Verrucomicrobiia</taxon>
        <taxon>Verrucomicrobiales</taxon>
        <taxon>Verrucomicrobiaceae</taxon>
        <taxon>Prosthecobacter</taxon>
    </lineage>
</organism>
<sequence length="661" mass="69603">MVHTLRRLLLGIFLIMAAASVLLLSDLGSRVKSTTAPKPGRTMRVALLQHASQAILDQGREGMIKGLKDQGWEQGKNLELKLYNAEGDNAVSQTIAKEMAGGGYDLLMTISTVSLQAVANANKAGGTPHVFALVSDPSVAGVGVSKTNPLEHPAHLAGFGTMQPISQAFKAAREMNPALKKVGVVWNAAEANSEAQVKLARVVCKDLGIELIESTVDNSSGVAEAASALVARGAEALWMGGDVTVMTAAESLIATARKGGVPAFTVIPPNVKKGALFDLGADYLEVGRLAGSLAGEVLNGRKPGSVPIVNVMPEMLAVNAQATQGLKGSWKIPEEMVKRAKIAIDANGVEHVAAAAEVPNPKGKKWKIAIVNYIESGPSEDTSAGMKAAWKRSKLVEGKDYTVSYRCAQGDIASLSGIFDAVLTENADIIVPLSTPSLQTAVQKVKQTPVVFSLIANPIVAGAGKSYTDHLPNITGVSVLAPVEEAMAMILKNFPQYKRLGTLFCPAEANSVDLKESFEKLCKDHGLTLECVAVNTSSDLADAALSLVSRPIDAVVQISDNLSSTGFNAITKAARQTQKPLISLNSTTVPLGAAIAMGRDYYNTGEVTVEMIERVIRGEDVAKMPFILPPRVFFSTSPANAAAVGMTLPLELLKQADKVNQ</sequence>
<comment type="caution">
    <text evidence="1">The sequence shown here is derived from an EMBL/GenBank/DDBJ whole genome shotgun (WGS) entry which is preliminary data.</text>
</comment>
<accession>A0A7W7YD66</accession>
<dbReference type="AlphaFoldDB" id="A0A7W7YD66"/>
<gene>
    <name evidence="1" type="ORF">HNQ65_003514</name>
</gene>
<dbReference type="Proteomes" id="UP000590740">
    <property type="component" value="Unassembled WGS sequence"/>
</dbReference>
<keyword evidence="2" id="KW-1185">Reference proteome</keyword>
<dbReference type="Pfam" id="PF04392">
    <property type="entry name" value="ABC_sub_bind"/>
    <property type="match status" value="2"/>
</dbReference>
<protein>
    <submittedName>
        <fullName evidence="1">ABC-type uncharacterized transport system substrate-binding protein</fullName>
    </submittedName>
</protein>
<dbReference type="Gene3D" id="3.40.50.2300">
    <property type="match status" value="4"/>
</dbReference>
<dbReference type="SUPFAM" id="SSF53822">
    <property type="entry name" value="Periplasmic binding protein-like I"/>
    <property type="match status" value="2"/>
</dbReference>
<reference evidence="1 2" key="1">
    <citation type="submission" date="2020-08" db="EMBL/GenBank/DDBJ databases">
        <title>Genomic Encyclopedia of Type Strains, Phase IV (KMG-IV): sequencing the most valuable type-strain genomes for metagenomic binning, comparative biology and taxonomic classification.</title>
        <authorList>
            <person name="Goeker M."/>
        </authorList>
    </citation>
    <scope>NUCLEOTIDE SEQUENCE [LARGE SCALE GENOMIC DNA]</scope>
    <source>
        <strain evidence="1 2">DSM 12252</strain>
    </source>
</reference>
<dbReference type="EMBL" id="JACHIG010000007">
    <property type="protein sequence ID" value="MBB5033924.1"/>
    <property type="molecule type" value="Genomic_DNA"/>
</dbReference>
<dbReference type="InterPro" id="IPR007487">
    <property type="entry name" value="ABC_transpt-TYRBP-like"/>
</dbReference>
<evidence type="ECO:0000313" key="1">
    <source>
        <dbReference type="EMBL" id="MBB5033924.1"/>
    </source>
</evidence>